<gene>
    <name evidence="2" type="ordered locus">Rmet_2826</name>
</gene>
<dbReference type="AlphaFoldDB" id="Q1LJH7"/>
<keyword evidence="1" id="KW-0732">Signal</keyword>
<dbReference type="KEGG" id="rme:Rmet_2826"/>
<accession>Q1LJH7</accession>
<proteinExistence type="predicted"/>
<keyword evidence="3" id="KW-1185">Reference proteome</keyword>
<evidence type="ECO:0000256" key="1">
    <source>
        <dbReference type="SAM" id="SignalP"/>
    </source>
</evidence>
<sequence>MKEVEGVARIGALFVAALASMASTVVVAQSNSNDRSAYVQRGLSAFQPQSVPMQDCQRSAADFASHGQCGQGDLACVARLEHELKNTVEKNCVRAIEELRPKPQLYPLP</sequence>
<reference evidence="3" key="1">
    <citation type="journal article" date="2010" name="PLoS ONE">
        <title>The complete genome sequence of Cupriavidus metallidurans strain CH34, a master survivalist in harsh and anthropogenic environments.</title>
        <authorList>
            <person name="Janssen P.J."/>
            <person name="Van Houdt R."/>
            <person name="Moors H."/>
            <person name="Monsieurs P."/>
            <person name="Morin N."/>
            <person name="Michaux A."/>
            <person name="Benotmane M.A."/>
            <person name="Leys N."/>
            <person name="Vallaeys T."/>
            <person name="Lapidus A."/>
            <person name="Monchy S."/>
            <person name="Medigue C."/>
            <person name="Taghavi S."/>
            <person name="McCorkle S."/>
            <person name="Dunn J."/>
            <person name="van der Lelie D."/>
            <person name="Mergeay M."/>
        </authorList>
    </citation>
    <scope>NUCLEOTIDE SEQUENCE [LARGE SCALE GENOMIC DNA]</scope>
    <source>
        <strain evidence="3">ATCC 43123 / DSM 2839 / NBRC 102507 / CH34</strain>
    </source>
</reference>
<organism evidence="2 3">
    <name type="scientific">Cupriavidus metallidurans (strain ATCC 43123 / DSM 2839 / NBRC 102507 / CH34)</name>
    <name type="common">Ralstonia metallidurans</name>
    <dbReference type="NCBI Taxonomy" id="266264"/>
    <lineage>
        <taxon>Bacteria</taxon>
        <taxon>Pseudomonadati</taxon>
        <taxon>Pseudomonadota</taxon>
        <taxon>Betaproteobacteria</taxon>
        <taxon>Burkholderiales</taxon>
        <taxon>Burkholderiaceae</taxon>
        <taxon>Cupriavidus</taxon>
    </lineage>
</organism>
<dbReference type="EMBL" id="CP000352">
    <property type="protein sequence ID" value="ABF09699.1"/>
    <property type="molecule type" value="Genomic_DNA"/>
</dbReference>
<feature type="signal peptide" evidence="1">
    <location>
        <begin position="1"/>
        <end position="28"/>
    </location>
</feature>
<protein>
    <submittedName>
        <fullName evidence="2">Uncharacterized protein</fullName>
    </submittedName>
</protein>
<evidence type="ECO:0000313" key="3">
    <source>
        <dbReference type="Proteomes" id="UP000002429"/>
    </source>
</evidence>
<feature type="chain" id="PRO_5004193514" evidence="1">
    <location>
        <begin position="29"/>
        <end position="109"/>
    </location>
</feature>
<dbReference type="STRING" id="266264.Rmet_2826"/>
<dbReference type="HOGENOM" id="CLU_2181743_0_0_4"/>
<evidence type="ECO:0000313" key="2">
    <source>
        <dbReference type="EMBL" id="ABF09699.1"/>
    </source>
</evidence>
<name>Q1LJH7_CUPMC</name>
<dbReference type="Proteomes" id="UP000002429">
    <property type="component" value="Chromosome"/>
</dbReference>